<evidence type="ECO:0000256" key="2">
    <source>
        <dbReference type="SAM" id="Phobius"/>
    </source>
</evidence>
<evidence type="ECO:0000256" key="1">
    <source>
        <dbReference type="SAM" id="MobiDB-lite"/>
    </source>
</evidence>
<feature type="region of interest" description="Disordered" evidence="1">
    <location>
        <begin position="63"/>
        <end position="165"/>
    </location>
</feature>
<feature type="region of interest" description="Disordered" evidence="1">
    <location>
        <begin position="447"/>
        <end position="472"/>
    </location>
</feature>
<evidence type="ECO:0000313" key="3">
    <source>
        <dbReference type="EMBL" id="CAK7924496.1"/>
    </source>
</evidence>
<feature type="compositionally biased region" description="Low complexity" evidence="1">
    <location>
        <begin position="78"/>
        <end position="96"/>
    </location>
</feature>
<feature type="compositionally biased region" description="Polar residues" evidence="1">
    <location>
        <begin position="208"/>
        <end position="220"/>
    </location>
</feature>
<accession>A0AAV1TQ65</accession>
<dbReference type="Proteomes" id="UP001162060">
    <property type="component" value="Unassembled WGS sequence"/>
</dbReference>
<feature type="region of interest" description="Disordered" evidence="1">
    <location>
        <begin position="199"/>
        <end position="220"/>
    </location>
</feature>
<evidence type="ECO:0000313" key="4">
    <source>
        <dbReference type="Proteomes" id="UP001162060"/>
    </source>
</evidence>
<feature type="compositionally biased region" description="Polar residues" evidence="1">
    <location>
        <begin position="135"/>
        <end position="152"/>
    </location>
</feature>
<comment type="caution">
    <text evidence="3">The sequence shown here is derived from an EMBL/GenBank/DDBJ whole genome shotgun (WGS) entry which is preliminary data.</text>
</comment>
<dbReference type="EMBL" id="CAKLBY020000075">
    <property type="protein sequence ID" value="CAK7924496.1"/>
    <property type="molecule type" value="Genomic_DNA"/>
</dbReference>
<keyword evidence="2" id="KW-1133">Transmembrane helix</keyword>
<feature type="transmembrane region" description="Helical" evidence="2">
    <location>
        <begin position="174"/>
        <end position="195"/>
    </location>
</feature>
<protein>
    <recommendedName>
        <fullName evidence="5">TNFR-Cys domain-containing protein</fullName>
    </recommendedName>
</protein>
<evidence type="ECO:0008006" key="5">
    <source>
        <dbReference type="Google" id="ProtNLM"/>
    </source>
</evidence>
<organism evidence="3 4">
    <name type="scientific">Peronospora matthiolae</name>
    <dbReference type="NCBI Taxonomy" id="2874970"/>
    <lineage>
        <taxon>Eukaryota</taxon>
        <taxon>Sar</taxon>
        <taxon>Stramenopiles</taxon>
        <taxon>Oomycota</taxon>
        <taxon>Peronosporomycetes</taxon>
        <taxon>Peronosporales</taxon>
        <taxon>Peronosporaceae</taxon>
        <taxon>Peronospora</taxon>
    </lineage>
</organism>
<sequence length="472" mass="51004">MGRTPHRSLKATWTCPEEVTACYAEGSDPCEVGKQECPPCMYALSGGEFSCYSRNKSKDCPFADAYECDKPKSEHRSTQSSSSDGAARSSGQPTKGETPEKEEEPDGGPASSNPSFGHTISPDNALSPPSIPMPRTQSDATQPSSQAAQSNEAGEALTHDNTKATTGSPTTVQYALISGAVLFVVLLIVFLARHLNEKKKKKKRKLMNRNQDPTVMSRNSQWSDRTFDTEGTGGHMYSAYGYETDPSQEITMLADSQASSTYDASASFSRSTADFSTFGGKSQFAESSPYYCDYGVSTGPDVVATNGPHHYGNNGVPPAPLQASGNFVDVTASSANCRPYEMGVMRAEHHPLTVSQLMPTAANGVEAKDKASASRPKLTSYDFAKPPPGSRQMPFFGVSGVSTASSMRSDYDIVDPITMRDVEARNTEMLAQDNRYPKFSFESEVGIYDRSSSEGDDSNEGERVHRGEEHMI</sequence>
<name>A0AAV1TQ65_9STRA</name>
<feature type="compositionally biased region" description="Basic and acidic residues" evidence="1">
    <location>
        <begin position="460"/>
        <end position="472"/>
    </location>
</feature>
<proteinExistence type="predicted"/>
<dbReference type="AlphaFoldDB" id="A0AAV1TQ65"/>
<keyword evidence="2" id="KW-0812">Transmembrane</keyword>
<feature type="compositionally biased region" description="Basic and acidic residues" evidence="1">
    <location>
        <begin position="63"/>
        <end position="77"/>
    </location>
</feature>
<keyword evidence="2" id="KW-0472">Membrane</keyword>
<feature type="compositionally biased region" description="Polar residues" evidence="1">
    <location>
        <begin position="110"/>
        <end position="124"/>
    </location>
</feature>
<gene>
    <name evidence="3" type="ORF">PM001_LOCUS9646</name>
</gene>
<reference evidence="3" key="1">
    <citation type="submission" date="2024-01" db="EMBL/GenBank/DDBJ databases">
        <authorList>
            <person name="Webb A."/>
        </authorList>
    </citation>
    <scope>NUCLEOTIDE SEQUENCE</scope>
    <source>
        <strain evidence="3">Pm1</strain>
    </source>
</reference>